<keyword evidence="2" id="KW-1185">Reference proteome</keyword>
<dbReference type="HOGENOM" id="CLU_410921_0_0_6"/>
<protein>
    <submittedName>
        <fullName evidence="1">Uncharacterized protein</fullName>
    </submittedName>
</protein>
<dbReference type="RefSeq" id="WP_039123261.1">
    <property type="nucleotide sequence ID" value="NZ_CP010427.1"/>
</dbReference>
<evidence type="ECO:0000313" key="1">
    <source>
        <dbReference type="EMBL" id="AJC48357.1"/>
    </source>
</evidence>
<reference evidence="1 2" key="1">
    <citation type="submission" date="2014-12" db="EMBL/GenBank/DDBJ databases">
        <title>Complete genome sequence of Francisella guanzhouensis strain 08HL01032 isolated from air-conditioning system in China.</title>
        <authorList>
            <person name="Svensson D."/>
            <person name="Ohrman C."/>
            <person name="Backman S."/>
            <person name="Karlsson E."/>
            <person name="Nilsson E."/>
            <person name="Bystrom M."/>
            <person name="Larkeryd A."/>
            <person name="Stenberg P."/>
            <person name="Scholtz H.C."/>
            <person name="Forsman M."/>
            <person name="Sjodin A."/>
        </authorList>
    </citation>
    <scope>NUCLEOTIDE SEQUENCE [LARGE SCALE GENOMIC DNA]</scope>
    <source>
        <strain evidence="1 2">08HL01032</strain>
    </source>
</reference>
<dbReference type="Proteomes" id="UP000031104">
    <property type="component" value="Chromosome"/>
</dbReference>
<accession>A0A0A8E420</accession>
<proteinExistence type="predicted"/>
<evidence type="ECO:0000313" key="2">
    <source>
        <dbReference type="Proteomes" id="UP000031104"/>
    </source>
</evidence>
<dbReference type="AlphaFoldDB" id="A0A0A8E420"/>
<gene>
    <name evidence="1" type="ORF">SD28_01110</name>
</gene>
<dbReference type="EMBL" id="CP010427">
    <property type="protein sequence ID" value="AJC48357.1"/>
    <property type="molecule type" value="Genomic_DNA"/>
</dbReference>
<organism evidence="1 2">
    <name type="scientific">Allofrancisella guangzhouensis</name>
    <dbReference type="NCBI Taxonomy" id="594679"/>
    <lineage>
        <taxon>Bacteria</taxon>
        <taxon>Pseudomonadati</taxon>
        <taxon>Pseudomonadota</taxon>
        <taxon>Gammaproteobacteria</taxon>
        <taxon>Thiotrichales</taxon>
        <taxon>Francisellaceae</taxon>
        <taxon>Allofrancisella</taxon>
    </lineage>
</organism>
<dbReference type="KEGG" id="fgu:SD28_01110"/>
<name>A0A0A8E420_9GAMM</name>
<sequence length="668" mass="75651">MKEFSKKNHTPFLEKNYHNLLSNPVDHYLRGVTASLKAYPAILLAEEQPNSIKNGIRLLKKLSDNKRIGHATAKKFWSIVGDSKVLEYYELVKNANEGAKVLFANNFDLTSILAEILNISGNSALELLKSIGLGEIGAFALDLTIPDCWGTLIGVSLSVCLLGLDFGSCAVAGMAADAVKSTKKVYDYTKKGLEIGGAALNHNLMLQVLICKMLNGIIKYKPADMPSRICVDIVDMVLFLLSNMNGVYIGSYSLFELLMVNKLNFISTARDNKVDAYIMKLYKEFQKKSEVLNRVVNIKEIDEVMKIRQSFFQNRFSNLESHYVSIRNAATDDKIKAQAKNKNNSVITQPDEVSMKIAASYLTIQTIFKETLIIEERRIALSGKIPIEKINNSSDKLCSKVFDALDEVDNLLLYYRTQSTNIRRLLDKISGDCKKLRALLAQAQKVGINRRFINNTAEDKRLGNLKQQIDTMTRIDDQKNRVRLDGMGLATESLDYKKVIHNGKTVFERRNNTLKMNQITQHSQCQAFDNLLNGSYGEYIKNSSNSNDSIGNFVKQIGDSLGDESNIDKYYQYGKAITSTIPRIKYKAIDYSRVSELQILSRAALTCFWRSESEFSLRFIFWHYCVCTRTDIDDISNKFLNDKTAIVHKIFSDSLYNKFKIATSNFEY</sequence>